<dbReference type="PANTHER" id="PTHR13285">
    <property type="entry name" value="ACYLTRANSFERASE"/>
    <property type="match status" value="1"/>
</dbReference>
<proteinExistence type="predicted"/>
<protein>
    <submittedName>
        <fullName evidence="6">Membrane bound O-acyl transferase MBOAT family protein</fullName>
    </submittedName>
</protein>
<comment type="caution">
    <text evidence="6">The sequence shown here is derived from an EMBL/GenBank/DDBJ whole genome shotgun (WGS) entry which is preliminary data.</text>
</comment>
<keyword evidence="2 5" id="KW-0812">Transmembrane</keyword>
<dbReference type="AlphaFoldDB" id="K1RUB7"/>
<evidence type="ECO:0000256" key="3">
    <source>
        <dbReference type="ARBA" id="ARBA00022989"/>
    </source>
</evidence>
<keyword evidence="6" id="KW-0808">Transferase</keyword>
<evidence type="ECO:0000256" key="1">
    <source>
        <dbReference type="ARBA" id="ARBA00004141"/>
    </source>
</evidence>
<gene>
    <name evidence="6" type="ORF">LEA_17024</name>
</gene>
<feature type="transmembrane region" description="Helical" evidence="5">
    <location>
        <begin position="88"/>
        <end position="107"/>
    </location>
</feature>
<accession>K1RUB7</accession>
<dbReference type="InterPro" id="IPR051085">
    <property type="entry name" value="MB_O-acyltransferase"/>
</dbReference>
<organism evidence="6">
    <name type="scientific">human gut metagenome</name>
    <dbReference type="NCBI Taxonomy" id="408170"/>
    <lineage>
        <taxon>unclassified sequences</taxon>
        <taxon>metagenomes</taxon>
        <taxon>organismal metagenomes</taxon>
    </lineage>
</organism>
<dbReference type="Pfam" id="PF03062">
    <property type="entry name" value="MBOAT"/>
    <property type="match status" value="1"/>
</dbReference>
<evidence type="ECO:0000256" key="2">
    <source>
        <dbReference type="ARBA" id="ARBA00022692"/>
    </source>
</evidence>
<reference evidence="6" key="1">
    <citation type="journal article" date="2013" name="Environ. Microbiol.">
        <title>Microbiota from the distal guts of lean and obese adolescents exhibit partial functional redundancy besides clear differences in community structure.</title>
        <authorList>
            <person name="Ferrer M."/>
            <person name="Ruiz A."/>
            <person name="Lanza F."/>
            <person name="Haange S.B."/>
            <person name="Oberbach A."/>
            <person name="Till H."/>
            <person name="Bargiela R."/>
            <person name="Campoy C."/>
            <person name="Segura M.T."/>
            <person name="Richter M."/>
            <person name="von Bergen M."/>
            <person name="Seifert J."/>
            <person name="Suarez A."/>
        </authorList>
    </citation>
    <scope>NUCLEOTIDE SEQUENCE</scope>
</reference>
<feature type="transmembrane region" description="Helical" evidence="5">
    <location>
        <begin position="43"/>
        <end position="68"/>
    </location>
</feature>
<dbReference type="GO" id="GO:0016746">
    <property type="term" value="F:acyltransferase activity"/>
    <property type="evidence" value="ECO:0007669"/>
    <property type="project" value="TreeGrafter"/>
</dbReference>
<keyword evidence="3 5" id="KW-1133">Transmembrane helix</keyword>
<name>K1RUB7_9ZZZZ</name>
<evidence type="ECO:0000313" key="6">
    <source>
        <dbReference type="EMBL" id="EKC52182.1"/>
    </source>
</evidence>
<evidence type="ECO:0000256" key="4">
    <source>
        <dbReference type="ARBA" id="ARBA00023136"/>
    </source>
</evidence>
<dbReference type="EMBL" id="AJWY01011646">
    <property type="protein sequence ID" value="EKC52182.1"/>
    <property type="molecule type" value="Genomic_DNA"/>
</dbReference>
<evidence type="ECO:0000256" key="5">
    <source>
        <dbReference type="SAM" id="Phobius"/>
    </source>
</evidence>
<dbReference type="PANTHER" id="PTHR13285:SF18">
    <property type="entry name" value="PROTEIN-CYSTEINE N-PALMITOYLTRANSFERASE RASP"/>
    <property type="match status" value="1"/>
</dbReference>
<sequence length="224" mass="25552">YTAASVTEFWRRWHISLTTWFREYLYIPLGGSRKGTWRTVRNIFLVWFCTGFWHGASWNFILWGLHFFVWLMLEKYLLRDFLQKLPSWLRHFYTLVVVFVGWGVFAMEDLAGCAGYFKTCFGSGTLWSAADGYYLTAYGLTLLHFNGWLHPSAPEGLGPAAGADERPAGAAADDGGSGDLHGLLGRRQLQPIFVFPILIFHFIQEGRGRMANKGRLTTGIFCLF</sequence>
<feature type="non-terminal residue" evidence="6">
    <location>
        <position position="224"/>
    </location>
</feature>
<dbReference type="GO" id="GO:0016020">
    <property type="term" value="C:membrane"/>
    <property type="evidence" value="ECO:0007669"/>
    <property type="project" value="UniProtKB-SubCell"/>
</dbReference>
<dbReference type="InterPro" id="IPR004299">
    <property type="entry name" value="MBOAT_fam"/>
</dbReference>
<keyword evidence="4 5" id="KW-0472">Membrane</keyword>
<feature type="non-terminal residue" evidence="6">
    <location>
        <position position="1"/>
    </location>
</feature>
<comment type="subcellular location">
    <subcellularLocation>
        <location evidence="1">Membrane</location>
        <topology evidence="1">Multi-pass membrane protein</topology>
    </subcellularLocation>
</comment>